<dbReference type="Gene3D" id="3.90.550.10">
    <property type="entry name" value="Spore Coat Polysaccharide Biosynthesis Protein SpsA, Chain A"/>
    <property type="match status" value="1"/>
</dbReference>
<sequence length="424" mass="46369">MVNKLNLILSPGLAYIQPMDHATPARFLAAHETTASAPSLLLSGVTDALAKELRRQLPPPRTALRACVIIPAKDEATNLAATLAALDAQTTSTGHSLPAGSYEVIVLANNCLDDTAALVRRQAQRFPRLVLHVAELCLPNEHAHVGRARRLLMDEACARLECVGQPAGIIASTDADTRVAPTWLAAIQAETAAGADAVGGRILTEAAELDQEGLPALQRLQSRDAAYRLLCARLEDLLDPTAADPWPRHHQHFGASLAISARAYRRVGGLPAVRFLEDEALWQQLRRHDLALRHSPHVQVLTSARRDGRVEVGLSWQLREWLLLSQQQREPHVDNPVQLARQWQLRRQLRACWANTPGADTDALLTRLALPAATLLAQLSQCATFGQLWEWALAHSSSLTMAQVPLSEALLVLPRLIRSNYTAL</sequence>
<keyword evidence="5" id="KW-0472">Membrane</keyword>
<feature type="domain" description="Glycosyltransferase 2-like" evidence="6">
    <location>
        <begin position="67"/>
        <end position="210"/>
    </location>
</feature>
<keyword evidence="3" id="KW-0328">Glycosyltransferase</keyword>
<comment type="caution">
    <text evidence="7">The sequence shown here is derived from an EMBL/GenBank/DDBJ whole genome shotgun (WGS) entry which is preliminary data.</text>
</comment>
<keyword evidence="8" id="KW-1185">Reference proteome</keyword>
<protein>
    <submittedName>
        <fullName evidence="7">Glycosyltransferase</fullName>
    </submittedName>
</protein>
<dbReference type="EMBL" id="BAABDK010000013">
    <property type="protein sequence ID" value="GAA4032558.1"/>
    <property type="molecule type" value="Genomic_DNA"/>
</dbReference>
<evidence type="ECO:0000259" key="6">
    <source>
        <dbReference type="Pfam" id="PF00535"/>
    </source>
</evidence>
<dbReference type="SUPFAM" id="SSF53448">
    <property type="entry name" value="Nucleotide-diphospho-sugar transferases"/>
    <property type="match status" value="1"/>
</dbReference>
<evidence type="ECO:0000313" key="8">
    <source>
        <dbReference type="Proteomes" id="UP001501469"/>
    </source>
</evidence>
<dbReference type="PANTHER" id="PTHR43646:SF2">
    <property type="entry name" value="GLYCOSYLTRANSFERASE 2-LIKE DOMAIN-CONTAINING PROTEIN"/>
    <property type="match status" value="1"/>
</dbReference>
<name>A0ABP7TXI9_9BACT</name>
<evidence type="ECO:0000313" key="7">
    <source>
        <dbReference type="EMBL" id="GAA4032558.1"/>
    </source>
</evidence>
<dbReference type="InterPro" id="IPR001173">
    <property type="entry name" value="Glyco_trans_2-like"/>
</dbReference>
<evidence type="ECO:0000256" key="4">
    <source>
        <dbReference type="ARBA" id="ARBA00022679"/>
    </source>
</evidence>
<organism evidence="7 8">
    <name type="scientific">Hymenobacter glaciei</name>
    <dbReference type="NCBI Taxonomy" id="877209"/>
    <lineage>
        <taxon>Bacteria</taxon>
        <taxon>Pseudomonadati</taxon>
        <taxon>Bacteroidota</taxon>
        <taxon>Cytophagia</taxon>
        <taxon>Cytophagales</taxon>
        <taxon>Hymenobacteraceae</taxon>
        <taxon>Hymenobacter</taxon>
    </lineage>
</organism>
<evidence type="ECO:0000256" key="2">
    <source>
        <dbReference type="ARBA" id="ARBA00022475"/>
    </source>
</evidence>
<reference evidence="8" key="1">
    <citation type="journal article" date="2019" name="Int. J. Syst. Evol. Microbiol.">
        <title>The Global Catalogue of Microorganisms (GCM) 10K type strain sequencing project: providing services to taxonomists for standard genome sequencing and annotation.</title>
        <authorList>
            <consortium name="The Broad Institute Genomics Platform"/>
            <consortium name="The Broad Institute Genome Sequencing Center for Infectious Disease"/>
            <person name="Wu L."/>
            <person name="Ma J."/>
        </authorList>
    </citation>
    <scope>NUCLEOTIDE SEQUENCE [LARGE SCALE GENOMIC DNA]</scope>
    <source>
        <strain evidence="8">JCM 17225</strain>
    </source>
</reference>
<dbReference type="Proteomes" id="UP001501469">
    <property type="component" value="Unassembled WGS sequence"/>
</dbReference>
<dbReference type="PANTHER" id="PTHR43646">
    <property type="entry name" value="GLYCOSYLTRANSFERASE"/>
    <property type="match status" value="1"/>
</dbReference>
<dbReference type="Pfam" id="PF00535">
    <property type="entry name" value="Glycos_transf_2"/>
    <property type="match status" value="1"/>
</dbReference>
<gene>
    <name evidence="7" type="ORF">GCM10022409_16010</name>
</gene>
<keyword evidence="4" id="KW-0808">Transferase</keyword>
<evidence type="ECO:0000256" key="5">
    <source>
        <dbReference type="ARBA" id="ARBA00023136"/>
    </source>
</evidence>
<evidence type="ECO:0000256" key="1">
    <source>
        <dbReference type="ARBA" id="ARBA00004236"/>
    </source>
</evidence>
<accession>A0ABP7TXI9</accession>
<evidence type="ECO:0000256" key="3">
    <source>
        <dbReference type="ARBA" id="ARBA00022676"/>
    </source>
</evidence>
<keyword evidence="2" id="KW-1003">Cell membrane</keyword>
<proteinExistence type="predicted"/>
<comment type="subcellular location">
    <subcellularLocation>
        <location evidence="1">Cell membrane</location>
    </subcellularLocation>
</comment>
<dbReference type="InterPro" id="IPR029044">
    <property type="entry name" value="Nucleotide-diphossugar_trans"/>
</dbReference>